<dbReference type="AlphaFoldDB" id="A0AA87IN47"/>
<dbReference type="Proteomes" id="UP000004725">
    <property type="component" value="Unassembled WGS sequence"/>
</dbReference>
<dbReference type="RefSeq" id="WP_006828987.1">
    <property type="nucleotide sequence ID" value="NZ_AJYB01000014.1"/>
</dbReference>
<dbReference type="Gene3D" id="3.30.70.270">
    <property type="match status" value="1"/>
</dbReference>
<comment type="caution">
    <text evidence="1">The sequence shown here is derived from an EMBL/GenBank/DDBJ whole genome shotgun (WGS) entry which is preliminary data.</text>
</comment>
<protein>
    <recommendedName>
        <fullName evidence="3">Transcriptional regulator</fullName>
    </recommendedName>
</protein>
<accession>A0AA87IN47</accession>
<evidence type="ECO:0008006" key="3">
    <source>
        <dbReference type="Google" id="ProtNLM"/>
    </source>
</evidence>
<name>A0AA87IN47_9BACL</name>
<evidence type="ECO:0000313" key="2">
    <source>
        <dbReference type="Proteomes" id="UP000004725"/>
    </source>
</evidence>
<dbReference type="EMBL" id="AJYB01000014">
    <property type="protein sequence ID" value="EIM07519.1"/>
    <property type="molecule type" value="Genomic_DNA"/>
</dbReference>
<evidence type="ECO:0000313" key="1">
    <source>
        <dbReference type="EMBL" id="EIM07519.1"/>
    </source>
</evidence>
<reference evidence="1 2" key="1">
    <citation type="journal article" date="2012" name="J. Bacteriol.">
        <title>Genome Sequence of the Antarctic Psychrophile Bacterium Planococcus antarcticus DSM 14505.</title>
        <authorList>
            <person name="Margolles A."/>
            <person name="Gueimonde M."/>
            <person name="Sanchez B."/>
        </authorList>
    </citation>
    <scope>NUCLEOTIDE SEQUENCE [LARGE SCALE GENOMIC DNA]</scope>
    <source>
        <strain evidence="1 2">DSM 14505</strain>
    </source>
</reference>
<sequence length="440" mass="50975">MKVRIGAIGPADSLKVIREVADNDPRIELIEFKYFDQEELTSILNKHRYDVAKWIFSGPTPYHYCLELGLITPDEASFPPLHGMALLGTCLKVMQDYGRFVEKMSLDTVNEHVVHSLFSEYQLNNISFELSSFKGYTDHNELIDFHVSNYRAGKSELALTCLLKVYLELKRLGIPVYRVVPSRVAIKTIFDILFSKAQSHVYEKQKVAIIGVDLFYEGRVSKKTVFSFEENRKVLELQQELLRLTKMLNGSLIDKGSGTYFIYTTQGDYELLTFNNTISFIAEEINMRTSLQFHIGIGTGYTIYDAEQHVQLAFEYASSKEDCKVAFVNEDQVFTNLTDLKFSYESNYQLPEYWRNVLKNHKYKETIPAKIYHYVKLKNLSRFTSEVTTTLLKNTDRNTRRILNEMEQMGLIRIVAEEKNLGKPGRPKKVYELVIEEKVK</sequence>
<dbReference type="InterPro" id="IPR043128">
    <property type="entry name" value="Rev_trsase/Diguanyl_cyclase"/>
</dbReference>
<gene>
    <name evidence="1" type="ORF">A1A1_04897</name>
</gene>
<organism evidence="1 2">
    <name type="scientific">Planococcus antarcticus DSM 14505</name>
    <dbReference type="NCBI Taxonomy" id="1185653"/>
    <lineage>
        <taxon>Bacteria</taxon>
        <taxon>Bacillati</taxon>
        <taxon>Bacillota</taxon>
        <taxon>Bacilli</taxon>
        <taxon>Bacillales</taxon>
        <taxon>Caryophanaceae</taxon>
        <taxon>Planococcus</taxon>
    </lineage>
</organism>
<proteinExistence type="predicted"/>